<dbReference type="GO" id="GO:0004843">
    <property type="term" value="F:cysteine-type deubiquitinase activity"/>
    <property type="evidence" value="ECO:0007669"/>
    <property type="project" value="UniProtKB-EC"/>
</dbReference>
<protein>
    <recommendedName>
        <fullName evidence="7">Ubiquitin carboxyl-terminal hydrolase</fullName>
        <ecNumber evidence="7">3.4.19.12</ecNumber>
    </recommendedName>
</protein>
<dbReference type="InterPro" id="IPR038765">
    <property type="entry name" value="Papain-like_cys_pep_sf"/>
</dbReference>
<dbReference type="PROSITE" id="PS52048">
    <property type="entry name" value="UCH_DOMAIN"/>
    <property type="match status" value="1"/>
</dbReference>
<dbReference type="SUPFAM" id="SSF54001">
    <property type="entry name" value="Cysteine proteinases"/>
    <property type="match status" value="1"/>
</dbReference>
<organism evidence="9 10">
    <name type="scientific">Parascedosporium putredinis</name>
    <dbReference type="NCBI Taxonomy" id="1442378"/>
    <lineage>
        <taxon>Eukaryota</taxon>
        <taxon>Fungi</taxon>
        <taxon>Dikarya</taxon>
        <taxon>Ascomycota</taxon>
        <taxon>Pezizomycotina</taxon>
        <taxon>Sordariomycetes</taxon>
        <taxon>Hypocreomycetidae</taxon>
        <taxon>Microascales</taxon>
        <taxon>Microascaceae</taxon>
        <taxon>Parascedosporium</taxon>
    </lineage>
</organism>
<feature type="domain" description="UCH catalytic" evidence="8">
    <location>
        <begin position="1"/>
        <end position="142"/>
    </location>
</feature>
<dbReference type="GO" id="GO:0006511">
    <property type="term" value="P:ubiquitin-dependent protein catabolic process"/>
    <property type="evidence" value="ECO:0007669"/>
    <property type="project" value="UniProtKB-UniRule"/>
</dbReference>
<sequence length="142" mass="15308">MDADKKKKMWVMLAEDADAPDYPGVGPAEPVVWFRQTIGNACGSIGLLHCAVNGPAADFIPCARAVPLRVAERAAMLHDDDGFEAAHKSVEQRGDTVAGPAEEGHAGQHFVAFVKVDGRLWELEGSRAGPLDRGRLARMRMC</sequence>
<dbReference type="PRINTS" id="PR00707">
    <property type="entry name" value="UBCTHYDRLASE"/>
</dbReference>
<keyword evidence="5 7" id="KW-0788">Thiol protease</keyword>
<evidence type="ECO:0000256" key="1">
    <source>
        <dbReference type="ARBA" id="ARBA00000707"/>
    </source>
</evidence>
<dbReference type="AlphaFoldDB" id="A0A9P1HAC3"/>
<dbReference type="EMBL" id="CALLCH030000020">
    <property type="protein sequence ID" value="CAI4219844.1"/>
    <property type="molecule type" value="Genomic_DNA"/>
</dbReference>
<proteinExistence type="inferred from homology"/>
<dbReference type="GO" id="GO:0016579">
    <property type="term" value="P:protein deubiquitination"/>
    <property type="evidence" value="ECO:0007669"/>
    <property type="project" value="TreeGrafter"/>
</dbReference>
<dbReference type="OrthoDB" id="427186at2759"/>
<evidence type="ECO:0000256" key="4">
    <source>
        <dbReference type="ARBA" id="ARBA00022801"/>
    </source>
</evidence>
<accession>A0A9P1HAC3</accession>
<dbReference type="GO" id="GO:0005737">
    <property type="term" value="C:cytoplasm"/>
    <property type="evidence" value="ECO:0007669"/>
    <property type="project" value="TreeGrafter"/>
</dbReference>
<dbReference type="PANTHER" id="PTHR10589">
    <property type="entry name" value="UBIQUITIN CARBOXYL-TERMINAL HYDROLASE"/>
    <property type="match status" value="1"/>
</dbReference>
<dbReference type="PANTHER" id="PTHR10589:SF41">
    <property type="entry name" value="UBIQUITIN CARBOXYL-TERMINAL HYDROLASE"/>
    <property type="match status" value="1"/>
</dbReference>
<comment type="caution">
    <text evidence="6">Lacks conserved residue(s) required for the propagation of feature annotation.</text>
</comment>
<evidence type="ECO:0000256" key="3">
    <source>
        <dbReference type="ARBA" id="ARBA00022786"/>
    </source>
</evidence>
<dbReference type="EC" id="3.4.19.12" evidence="7"/>
<name>A0A9P1HAC3_9PEZI</name>
<dbReference type="InterPro" id="IPR001578">
    <property type="entry name" value="Peptidase_C12_UCH"/>
</dbReference>
<evidence type="ECO:0000256" key="2">
    <source>
        <dbReference type="ARBA" id="ARBA00022670"/>
    </source>
</evidence>
<evidence type="ECO:0000313" key="10">
    <source>
        <dbReference type="Proteomes" id="UP000838763"/>
    </source>
</evidence>
<evidence type="ECO:0000313" key="9">
    <source>
        <dbReference type="EMBL" id="CAI4219844.1"/>
    </source>
</evidence>
<keyword evidence="4 7" id="KW-0378">Hydrolase</keyword>
<comment type="similarity">
    <text evidence="6 7">Belongs to the peptidase C12 family.</text>
</comment>
<evidence type="ECO:0000256" key="5">
    <source>
        <dbReference type="ARBA" id="ARBA00022807"/>
    </source>
</evidence>
<evidence type="ECO:0000259" key="8">
    <source>
        <dbReference type="PROSITE" id="PS52048"/>
    </source>
</evidence>
<keyword evidence="2 7" id="KW-0645">Protease</keyword>
<evidence type="ECO:0000256" key="7">
    <source>
        <dbReference type="RuleBase" id="RU361215"/>
    </source>
</evidence>
<dbReference type="InterPro" id="IPR036959">
    <property type="entry name" value="Peptidase_C12_UCH_sf"/>
</dbReference>
<reference evidence="9" key="1">
    <citation type="submission" date="2022-11" db="EMBL/GenBank/DDBJ databases">
        <authorList>
            <person name="Scott C."/>
            <person name="Bruce N."/>
        </authorList>
    </citation>
    <scope>NUCLEOTIDE SEQUENCE</scope>
</reference>
<dbReference type="Pfam" id="PF01088">
    <property type="entry name" value="Peptidase_C12"/>
    <property type="match status" value="1"/>
</dbReference>
<keyword evidence="10" id="KW-1185">Reference proteome</keyword>
<comment type="catalytic activity">
    <reaction evidence="1 7">
        <text>Thiol-dependent hydrolysis of ester, thioester, amide, peptide and isopeptide bonds formed by the C-terminal Gly of ubiquitin (a 76-residue protein attached to proteins as an intracellular targeting signal).</text>
        <dbReference type="EC" id="3.4.19.12"/>
    </reaction>
</comment>
<comment type="caution">
    <text evidence="9">The sequence shown here is derived from an EMBL/GenBank/DDBJ whole genome shotgun (WGS) entry which is preliminary data.</text>
</comment>
<gene>
    <name evidence="9" type="ORF">PPNO1_LOCUS9390</name>
</gene>
<evidence type="ECO:0000256" key="6">
    <source>
        <dbReference type="PROSITE-ProRule" id="PRU01393"/>
    </source>
</evidence>
<dbReference type="Gene3D" id="3.40.532.10">
    <property type="entry name" value="Peptidase C12, ubiquitin carboxyl-terminal hydrolase"/>
    <property type="match status" value="1"/>
</dbReference>
<keyword evidence="3 7" id="KW-0833">Ubl conjugation pathway</keyword>
<dbReference type="Proteomes" id="UP000838763">
    <property type="component" value="Unassembled WGS sequence"/>
</dbReference>